<dbReference type="NCBIfam" id="TIGR00170">
    <property type="entry name" value="leuC"/>
    <property type="match status" value="1"/>
</dbReference>
<dbReference type="PANTHER" id="PTHR43822:SF9">
    <property type="entry name" value="3-ISOPROPYLMALATE DEHYDRATASE"/>
    <property type="match status" value="1"/>
</dbReference>
<keyword evidence="10 13" id="KW-0411">Iron-sulfur</keyword>
<gene>
    <name evidence="13 15" type="primary">leuC</name>
    <name evidence="15" type="ORF">JMJ55_10670</name>
</gene>
<evidence type="ECO:0000256" key="8">
    <source>
        <dbReference type="ARBA" id="ARBA00022723"/>
    </source>
</evidence>
<dbReference type="NCBIfam" id="NF004016">
    <property type="entry name" value="PRK05478.1"/>
    <property type="match status" value="1"/>
</dbReference>
<dbReference type="InterPro" id="IPR018136">
    <property type="entry name" value="Aconitase_4Fe-4S_BS"/>
</dbReference>
<dbReference type="RefSeq" id="WP_202825511.1">
    <property type="nucleotide sequence ID" value="NZ_JAEUXJ010000003.1"/>
</dbReference>
<keyword evidence="5 13" id="KW-0432">Leucine biosynthesis</keyword>
<reference evidence="15 16" key="1">
    <citation type="submission" date="2021-01" db="EMBL/GenBank/DDBJ databases">
        <title>Belnapia mucosa sp. nov. and Belnapia arida sp. nov., isolated from the Tabernas Desert (Almeria, Spain).</title>
        <authorList>
            <person name="Molina-Menor E."/>
            <person name="Vidal-Verdu A."/>
            <person name="Calonge A."/>
            <person name="Satari L."/>
            <person name="Pereto Magraner J."/>
            <person name="Porcar Miralles M."/>
        </authorList>
    </citation>
    <scope>NUCLEOTIDE SEQUENCE [LARGE SCALE GENOMIC DNA]</scope>
    <source>
        <strain evidence="15 16">T6</strain>
    </source>
</reference>
<evidence type="ECO:0000256" key="3">
    <source>
        <dbReference type="ARBA" id="ARBA00004729"/>
    </source>
</evidence>
<evidence type="ECO:0000256" key="4">
    <source>
        <dbReference type="ARBA" id="ARBA00011271"/>
    </source>
</evidence>
<keyword evidence="8 13" id="KW-0479">Metal-binding</keyword>
<keyword evidence="16" id="KW-1185">Reference proteome</keyword>
<name>A0ABS1V287_9PROT</name>
<sequence>MTTGATPRTLLDRIWDAHVVARLLGSDLLYVDLHLLDDLHSPQAFAALRATGRTVRRPAAAIAIPDHAVPTTDRGSDIGDAAARRLVETLAADAQAAGVPHIPLGDPRQGIVHVVGPELGLSLPGLTIASGDSHASTHGALGALAFGVGASEVEQVLATQTLLLPKPKAMAVEISGALPPGTSAKDLALSVVAALGPAGAAGHAVEFRGDAVRALGMAGRMTLCSLAIEAGARTALIAPDDVTFSYLRGRERAPTGAAFDHAVAAWRELRSDPGAAFDRVVALDVTGLAPLVTWGTTPDTAVPVTGTVPDPGKALDAVGQARHRRMLDYMGLLPGQRMTELAVDVVFIGSCANGRIEDLREAAAVARGRRVARGVRALVVPGSGLVKRQAEEEGLDRVLLEAGFEWHEPGCSMCIGMNEDRVAPGQRCASTSNRNFEGRQGPGARTHLASPATVAAAAIAGRFVDVRDLARLPCAADPPMGRWEQGQGASP</sequence>
<evidence type="ECO:0000313" key="16">
    <source>
        <dbReference type="Proteomes" id="UP000606490"/>
    </source>
</evidence>
<organism evidence="15 16">
    <name type="scientific">Belnapia mucosa</name>
    <dbReference type="NCBI Taxonomy" id="2804532"/>
    <lineage>
        <taxon>Bacteria</taxon>
        <taxon>Pseudomonadati</taxon>
        <taxon>Pseudomonadota</taxon>
        <taxon>Alphaproteobacteria</taxon>
        <taxon>Acetobacterales</taxon>
        <taxon>Roseomonadaceae</taxon>
        <taxon>Belnapia</taxon>
    </lineage>
</organism>
<dbReference type="InterPro" id="IPR015931">
    <property type="entry name" value="Acnase/IPM_dHydase_lsu_aba_1/3"/>
</dbReference>
<keyword evidence="7 13" id="KW-0028">Amino-acid biosynthesis</keyword>
<dbReference type="PRINTS" id="PR00415">
    <property type="entry name" value="ACONITASE"/>
</dbReference>
<evidence type="ECO:0000256" key="6">
    <source>
        <dbReference type="ARBA" id="ARBA00022485"/>
    </source>
</evidence>
<feature type="binding site" evidence="13">
    <location>
        <position position="351"/>
    </location>
    <ligand>
        <name>[4Fe-4S] cluster</name>
        <dbReference type="ChEBI" id="CHEBI:49883"/>
    </ligand>
</feature>
<evidence type="ECO:0000256" key="9">
    <source>
        <dbReference type="ARBA" id="ARBA00023004"/>
    </source>
</evidence>
<keyword evidence="11 13" id="KW-0456">Lyase</keyword>
<protein>
    <recommendedName>
        <fullName evidence="13">3-isopropylmalate dehydratase large subunit</fullName>
        <ecNumber evidence="13">4.2.1.33</ecNumber>
    </recommendedName>
    <alternativeName>
        <fullName evidence="13">Alpha-IPM isomerase</fullName>
        <shortName evidence="13">IPMI</shortName>
    </alternativeName>
    <alternativeName>
        <fullName evidence="13">Isopropylmalate isomerase</fullName>
    </alternativeName>
</protein>
<evidence type="ECO:0000256" key="11">
    <source>
        <dbReference type="ARBA" id="ARBA00023239"/>
    </source>
</evidence>
<dbReference type="EC" id="4.2.1.33" evidence="13"/>
<evidence type="ECO:0000256" key="7">
    <source>
        <dbReference type="ARBA" id="ARBA00022605"/>
    </source>
</evidence>
<comment type="similarity">
    <text evidence="13">Belongs to the aconitase/IPM isomerase family. LeuC type 1 subfamily.</text>
</comment>
<dbReference type="Proteomes" id="UP000606490">
    <property type="component" value="Unassembled WGS sequence"/>
</dbReference>
<comment type="caution">
    <text evidence="15">The sequence shown here is derived from an EMBL/GenBank/DDBJ whole genome shotgun (WGS) entry which is preliminary data.</text>
</comment>
<dbReference type="PANTHER" id="PTHR43822">
    <property type="entry name" value="HOMOACONITASE, MITOCHONDRIAL-RELATED"/>
    <property type="match status" value="1"/>
</dbReference>
<evidence type="ECO:0000256" key="13">
    <source>
        <dbReference type="HAMAP-Rule" id="MF_01026"/>
    </source>
</evidence>
<dbReference type="InterPro" id="IPR050067">
    <property type="entry name" value="IPM_dehydratase_rel_enz"/>
</dbReference>
<keyword evidence="12 13" id="KW-0100">Branched-chain amino acid biosynthesis</keyword>
<dbReference type="Gene3D" id="3.30.499.10">
    <property type="entry name" value="Aconitase, domain 3"/>
    <property type="match status" value="2"/>
</dbReference>
<accession>A0ABS1V287</accession>
<feature type="binding site" evidence="13">
    <location>
        <position position="414"/>
    </location>
    <ligand>
        <name>[4Fe-4S] cluster</name>
        <dbReference type="ChEBI" id="CHEBI:49883"/>
    </ligand>
</feature>
<dbReference type="InterPro" id="IPR036008">
    <property type="entry name" value="Aconitase_4Fe-4S_dom"/>
</dbReference>
<dbReference type="PROSITE" id="PS01244">
    <property type="entry name" value="ACONITASE_2"/>
    <property type="match status" value="1"/>
</dbReference>
<dbReference type="NCBIfam" id="NF009116">
    <property type="entry name" value="PRK12466.1"/>
    <property type="match status" value="1"/>
</dbReference>
<comment type="pathway">
    <text evidence="3 13">Amino-acid biosynthesis; L-leucine biosynthesis; L-leucine from 3-methyl-2-oxobutanoate: step 2/4.</text>
</comment>
<dbReference type="HAMAP" id="MF_01026">
    <property type="entry name" value="LeuC_type1"/>
    <property type="match status" value="1"/>
</dbReference>
<evidence type="ECO:0000256" key="1">
    <source>
        <dbReference type="ARBA" id="ARBA00000491"/>
    </source>
</evidence>
<evidence type="ECO:0000256" key="12">
    <source>
        <dbReference type="ARBA" id="ARBA00023304"/>
    </source>
</evidence>
<evidence type="ECO:0000256" key="5">
    <source>
        <dbReference type="ARBA" id="ARBA00022430"/>
    </source>
</evidence>
<comment type="catalytic activity">
    <reaction evidence="1 13">
        <text>(2R,3S)-3-isopropylmalate = (2S)-2-isopropylmalate</text>
        <dbReference type="Rhea" id="RHEA:32287"/>
        <dbReference type="ChEBI" id="CHEBI:1178"/>
        <dbReference type="ChEBI" id="CHEBI:35121"/>
        <dbReference type="EC" id="4.2.1.33"/>
    </reaction>
</comment>
<keyword evidence="6 13" id="KW-0004">4Fe-4S</keyword>
<keyword evidence="9 13" id="KW-0408">Iron</keyword>
<proteinExistence type="inferred from homology"/>
<feature type="domain" description="Aconitase/3-isopropylmalate dehydratase large subunit alpha/beta/alpha" evidence="14">
    <location>
        <begin position="12"/>
        <end position="461"/>
    </location>
</feature>
<evidence type="ECO:0000259" key="14">
    <source>
        <dbReference type="Pfam" id="PF00330"/>
    </source>
</evidence>
<comment type="cofactor">
    <cofactor evidence="13">
        <name>[4Fe-4S] cluster</name>
        <dbReference type="ChEBI" id="CHEBI:49883"/>
    </cofactor>
    <text evidence="13">Binds 1 [4Fe-4S] cluster per subunit.</text>
</comment>
<comment type="subunit">
    <text evidence="4 13">Heterodimer of LeuC and LeuD.</text>
</comment>
<evidence type="ECO:0000313" key="15">
    <source>
        <dbReference type="EMBL" id="MBL6455788.1"/>
    </source>
</evidence>
<dbReference type="InterPro" id="IPR001030">
    <property type="entry name" value="Acoase/IPM_deHydtase_lsu_aba"/>
</dbReference>
<evidence type="ECO:0000256" key="2">
    <source>
        <dbReference type="ARBA" id="ARBA00002695"/>
    </source>
</evidence>
<evidence type="ECO:0000256" key="10">
    <source>
        <dbReference type="ARBA" id="ARBA00023014"/>
    </source>
</evidence>
<dbReference type="GO" id="GO:0003861">
    <property type="term" value="F:3-isopropylmalate dehydratase activity"/>
    <property type="evidence" value="ECO:0007669"/>
    <property type="project" value="UniProtKB-EC"/>
</dbReference>
<dbReference type="InterPro" id="IPR004430">
    <property type="entry name" value="3-IsopropMal_deHydase_lsu"/>
</dbReference>
<dbReference type="Pfam" id="PF00330">
    <property type="entry name" value="Aconitase"/>
    <property type="match status" value="1"/>
</dbReference>
<comment type="function">
    <text evidence="2 13">Catalyzes the isomerization between 2-isopropylmalate and 3-isopropylmalate, via the formation of 2-isopropylmaleate.</text>
</comment>
<dbReference type="EMBL" id="JAEUXJ010000003">
    <property type="protein sequence ID" value="MBL6455788.1"/>
    <property type="molecule type" value="Genomic_DNA"/>
</dbReference>
<dbReference type="SUPFAM" id="SSF53732">
    <property type="entry name" value="Aconitase iron-sulfur domain"/>
    <property type="match status" value="1"/>
</dbReference>
<feature type="binding site" evidence="13">
    <location>
        <position position="411"/>
    </location>
    <ligand>
        <name>[4Fe-4S] cluster</name>
        <dbReference type="ChEBI" id="CHEBI:49883"/>
    </ligand>
</feature>